<evidence type="ECO:0000313" key="8">
    <source>
        <dbReference type="EMBL" id="AWN41536.1"/>
    </source>
</evidence>
<dbReference type="SUPFAM" id="SSF69737">
    <property type="entry name" value="Urease metallochaperone UreE, C-terminal domain"/>
    <property type="match status" value="1"/>
</dbReference>
<dbReference type="Proteomes" id="UP000245926">
    <property type="component" value="Chromosome"/>
</dbReference>
<organism evidence="8 9">
    <name type="scientific">Methylobacterium durans</name>
    <dbReference type="NCBI Taxonomy" id="2202825"/>
    <lineage>
        <taxon>Bacteria</taxon>
        <taxon>Pseudomonadati</taxon>
        <taxon>Pseudomonadota</taxon>
        <taxon>Alphaproteobacteria</taxon>
        <taxon>Hyphomicrobiales</taxon>
        <taxon>Methylobacteriaceae</taxon>
        <taxon>Methylobacterium</taxon>
    </lineage>
</organism>
<evidence type="ECO:0000256" key="5">
    <source>
        <dbReference type="HAMAP-Rule" id="MF_00822"/>
    </source>
</evidence>
<dbReference type="Pfam" id="PF05194">
    <property type="entry name" value="UreE_C"/>
    <property type="match status" value="1"/>
</dbReference>
<evidence type="ECO:0000256" key="3">
    <source>
        <dbReference type="ARBA" id="ARBA00022596"/>
    </source>
</evidence>
<dbReference type="InterPro" id="IPR012406">
    <property type="entry name" value="UreE"/>
</dbReference>
<dbReference type="InterPro" id="IPR036118">
    <property type="entry name" value="UreE_N_sf"/>
</dbReference>
<evidence type="ECO:0000256" key="2">
    <source>
        <dbReference type="ARBA" id="ARBA00022490"/>
    </source>
</evidence>
<comment type="similarity">
    <text evidence="5">Belongs to the UreE family.</text>
</comment>
<feature type="compositionally biased region" description="Basic and acidic residues" evidence="6">
    <location>
        <begin position="140"/>
        <end position="159"/>
    </location>
</feature>
<dbReference type="Gene3D" id="3.30.70.790">
    <property type="entry name" value="UreE, C-terminal domain"/>
    <property type="match status" value="1"/>
</dbReference>
<evidence type="ECO:0000259" key="7">
    <source>
        <dbReference type="SMART" id="SM00988"/>
    </source>
</evidence>
<sequence>MLRATTIVRKPAVRPEQIADAVTLDHAGRGRSEGEITAEGGLAFTLALTKAGGLEDGDALRLEDGRLVAVRAAGEALLAARAENPARLIRLAWQLGGNHVPAEIGADVLYVPASPANAELIRGQGCQAEAVTRAFRPERTAHDHSTCGHDHGHAQDRAHHDHAHHDHHAHAHHDHAHGHDHGHDHGHKQAHSHGPDCGCGHDH</sequence>
<feature type="compositionally biased region" description="Basic residues" evidence="6">
    <location>
        <begin position="160"/>
        <end position="176"/>
    </location>
</feature>
<dbReference type="SUPFAM" id="SSF69287">
    <property type="entry name" value="Urease metallochaperone UreE, N-terminal domain"/>
    <property type="match status" value="1"/>
</dbReference>
<evidence type="ECO:0000256" key="6">
    <source>
        <dbReference type="SAM" id="MobiDB-lite"/>
    </source>
</evidence>
<comment type="function">
    <text evidence="5">Involved in urease metallocenter assembly. Binds nickel. Probably functions as a nickel donor during metallocenter assembly.</text>
</comment>
<dbReference type="GO" id="GO:0019627">
    <property type="term" value="P:urea metabolic process"/>
    <property type="evidence" value="ECO:0007669"/>
    <property type="project" value="InterPro"/>
</dbReference>
<dbReference type="GO" id="GO:0016151">
    <property type="term" value="F:nickel cation binding"/>
    <property type="evidence" value="ECO:0007669"/>
    <property type="project" value="UniProtKB-UniRule"/>
</dbReference>
<reference evidence="9" key="1">
    <citation type="submission" date="2018-05" db="EMBL/GenBank/DDBJ databases">
        <title>Complete Genome Sequence of Methylobacterium sp. 17SD2-17.</title>
        <authorList>
            <person name="Srinivasan S."/>
        </authorList>
    </citation>
    <scope>NUCLEOTIDE SEQUENCE [LARGE SCALE GENOMIC DNA]</scope>
    <source>
        <strain evidence="9">17SD2-17</strain>
    </source>
</reference>
<dbReference type="GO" id="GO:0005737">
    <property type="term" value="C:cytoplasm"/>
    <property type="evidence" value="ECO:0007669"/>
    <property type="project" value="UniProtKB-SubCell"/>
</dbReference>
<dbReference type="KEGG" id="mets:DK389_14700"/>
<dbReference type="Gene3D" id="2.60.260.20">
    <property type="entry name" value="Urease metallochaperone UreE, N-terminal domain"/>
    <property type="match status" value="1"/>
</dbReference>
<keyword evidence="3 5" id="KW-0533">Nickel</keyword>
<dbReference type="SMART" id="SM00988">
    <property type="entry name" value="UreE_N"/>
    <property type="match status" value="1"/>
</dbReference>
<feature type="domain" description="UreE urease accessory N-terminal" evidence="7">
    <location>
        <begin position="3"/>
        <end position="68"/>
    </location>
</feature>
<feature type="region of interest" description="Disordered" evidence="6">
    <location>
        <begin position="140"/>
        <end position="203"/>
    </location>
</feature>
<dbReference type="Pfam" id="PF02814">
    <property type="entry name" value="UreE_N"/>
    <property type="match status" value="1"/>
</dbReference>
<dbReference type="OrthoDB" id="9802215at2"/>
<evidence type="ECO:0000256" key="4">
    <source>
        <dbReference type="ARBA" id="ARBA00023186"/>
    </source>
</evidence>
<dbReference type="GO" id="GO:0051082">
    <property type="term" value="F:unfolded protein binding"/>
    <property type="evidence" value="ECO:0007669"/>
    <property type="project" value="UniProtKB-UniRule"/>
</dbReference>
<dbReference type="HAMAP" id="MF_00822">
    <property type="entry name" value="UreE"/>
    <property type="match status" value="1"/>
</dbReference>
<keyword evidence="9" id="KW-1185">Reference proteome</keyword>
<dbReference type="GO" id="GO:0065003">
    <property type="term" value="P:protein-containing complex assembly"/>
    <property type="evidence" value="ECO:0007669"/>
    <property type="project" value="InterPro"/>
</dbReference>
<gene>
    <name evidence="5" type="primary">ureE</name>
    <name evidence="8" type="ORF">DK389_14700</name>
</gene>
<comment type="subcellular location">
    <subcellularLocation>
        <location evidence="1 5">Cytoplasm</location>
    </subcellularLocation>
</comment>
<dbReference type="AlphaFoldDB" id="A0A2U8W898"/>
<dbReference type="EMBL" id="CP029550">
    <property type="protein sequence ID" value="AWN41536.1"/>
    <property type="molecule type" value="Genomic_DNA"/>
</dbReference>
<evidence type="ECO:0000313" key="9">
    <source>
        <dbReference type="Proteomes" id="UP000245926"/>
    </source>
</evidence>
<accession>A0A2U8W898</accession>
<dbReference type="GO" id="GO:0006457">
    <property type="term" value="P:protein folding"/>
    <property type="evidence" value="ECO:0007669"/>
    <property type="project" value="InterPro"/>
</dbReference>
<proteinExistence type="inferred from homology"/>
<evidence type="ECO:0000256" key="1">
    <source>
        <dbReference type="ARBA" id="ARBA00004496"/>
    </source>
</evidence>
<protein>
    <recommendedName>
        <fullName evidence="5">Urease accessory protein UreE</fullName>
    </recommendedName>
</protein>
<dbReference type="InterPro" id="IPR007864">
    <property type="entry name" value="UreE_C_dom"/>
</dbReference>
<dbReference type="RefSeq" id="WP_109890645.1">
    <property type="nucleotide sequence ID" value="NZ_CP029550.1"/>
</dbReference>
<keyword evidence="4 5" id="KW-0143">Chaperone</keyword>
<name>A0A2U8W898_9HYPH</name>
<keyword evidence="2 5" id="KW-0963">Cytoplasm</keyword>
<dbReference type="InterPro" id="IPR004029">
    <property type="entry name" value="UreE_N"/>
</dbReference>